<accession>A0AAP0P5D1</accession>
<dbReference type="InterPro" id="IPR011990">
    <property type="entry name" value="TPR-like_helical_dom_sf"/>
</dbReference>
<dbReference type="FunFam" id="1.25.40.10:FF:000196">
    <property type="entry name" value="Pentatricopeptide repeat-containing protein At4g14850"/>
    <property type="match status" value="1"/>
</dbReference>
<name>A0AAP0P5D1_9MAGN</name>
<dbReference type="GO" id="GO:0003723">
    <property type="term" value="F:RNA binding"/>
    <property type="evidence" value="ECO:0007669"/>
    <property type="project" value="InterPro"/>
</dbReference>
<dbReference type="EMBL" id="JBBNAF010000007">
    <property type="protein sequence ID" value="KAK9128905.1"/>
    <property type="molecule type" value="Genomic_DNA"/>
</dbReference>
<evidence type="ECO:0000313" key="4">
    <source>
        <dbReference type="EMBL" id="KAK9128905.1"/>
    </source>
</evidence>
<dbReference type="InterPro" id="IPR046848">
    <property type="entry name" value="E_motif"/>
</dbReference>
<dbReference type="NCBIfam" id="TIGR00756">
    <property type="entry name" value="PPR"/>
    <property type="match status" value="6"/>
</dbReference>
<gene>
    <name evidence="4" type="ORF">Syun_017702</name>
</gene>
<dbReference type="FunFam" id="1.25.40.10:FF:000285">
    <property type="entry name" value="Pentatricopeptide repeat-containing protein, chloroplastic"/>
    <property type="match status" value="1"/>
</dbReference>
<dbReference type="PANTHER" id="PTHR47926">
    <property type="entry name" value="PENTATRICOPEPTIDE REPEAT-CONTAINING PROTEIN"/>
    <property type="match status" value="1"/>
</dbReference>
<evidence type="ECO:0008006" key="6">
    <source>
        <dbReference type="Google" id="ProtNLM"/>
    </source>
</evidence>
<dbReference type="Pfam" id="PF13041">
    <property type="entry name" value="PPR_2"/>
    <property type="match status" value="2"/>
</dbReference>
<dbReference type="Pfam" id="PF12854">
    <property type="entry name" value="PPR_1"/>
    <property type="match status" value="1"/>
</dbReference>
<dbReference type="AlphaFoldDB" id="A0AAP0P5D1"/>
<keyword evidence="5" id="KW-1185">Reference proteome</keyword>
<evidence type="ECO:0000256" key="3">
    <source>
        <dbReference type="PROSITE-ProRule" id="PRU00708"/>
    </source>
</evidence>
<dbReference type="PROSITE" id="PS51375">
    <property type="entry name" value="PPR"/>
    <property type="match status" value="4"/>
</dbReference>
<protein>
    <recommendedName>
        <fullName evidence="6">Pentatricopeptide repeat-containing protein</fullName>
    </recommendedName>
</protein>
<comment type="caution">
    <text evidence="4">The sequence shown here is derived from an EMBL/GenBank/DDBJ whole genome shotgun (WGS) entry which is preliminary data.</text>
</comment>
<dbReference type="Proteomes" id="UP001420932">
    <property type="component" value="Unassembled WGS sequence"/>
</dbReference>
<dbReference type="InterPro" id="IPR046960">
    <property type="entry name" value="PPR_At4g14850-like_plant"/>
</dbReference>
<dbReference type="FunFam" id="1.25.40.10:FF:000090">
    <property type="entry name" value="Pentatricopeptide repeat-containing protein, chloroplastic"/>
    <property type="match status" value="1"/>
</dbReference>
<reference evidence="4 5" key="1">
    <citation type="submission" date="2024-01" db="EMBL/GenBank/DDBJ databases">
        <title>Genome assemblies of Stephania.</title>
        <authorList>
            <person name="Yang L."/>
        </authorList>
    </citation>
    <scope>NUCLEOTIDE SEQUENCE [LARGE SCALE GENOMIC DNA]</scope>
    <source>
        <strain evidence="4">YNDBR</strain>
        <tissue evidence="4">Leaf</tissue>
    </source>
</reference>
<dbReference type="InterPro" id="IPR002885">
    <property type="entry name" value="PPR_rpt"/>
</dbReference>
<comment type="similarity">
    <text evidence="2">Belongs to the PPR family. PCMP-E subfamily.</text>
</comment>
<dbReference type="PANTHER" id="PTHR47926:SF428">
    <property type="entry name" value="(WILD MALAYSIAN BANANA) HYPOTHETICAL PROTEIN"/>
    <property type="match status" value="1"/>
</dbReference>
<proteinExistence type="inferred from homology"/>
<dbReference type="Pfam" id="PF20431">
    <property type="entry name" value="E_motif"/>
    <property type="match status" value="1"/>
</dbReference>
<dbReference type="GO" id="GO:0009451">
    <property type="term" value="P:RNA modification"/>
    <property type="evidence" value="ECO:0007669"/>
    <property type="project" value="InterPro"/>
</dbReference>
<feature type="repeat" description="PPR" evidence="3">
    <location>
        <begin position="83"/>
        <end position="117"/>
    </location>
</feature>
<keyword evidence="1" id="KW-0677">Repeat</keyword>
<feature type="repeat" description="PPR" evidence="3">
    <location>
        <begin position="249"/>
        <end position="283"/>
    </location>
</feature>
<evidence type="ECO:0000256" key="2">
    <source>
        <dbReference type="ARBA" id="ARBA00061659"/>
    </source>
</evidence>
<sequence>MLKSQKLHTFLLKKGFQSDVYQCNLLLKSYIESRSLSDALNLLLFNFIPTPNVVSYNTLISGLIKSRRLDEALNLLAASPVTDSRSWNTAISGCARDRRFTDAIAHFLQMRNVTVKSVRPDNYTYAIVIPCCGFELGLQIHGEIVKVCADFDVLIGTNLVKMYGEMGKLSDALRVFDEMPERDLVAWNALISCCCKYGMGGMGFRVFRRLFAEGVGADEFTYATVLNLGGVVEGMQVHSLIVRSGFSMDRFTCNSLINLYSKCGIVDSAVRLFEEMPEVDEVSWTSMIVGLSKSGFESDAFKLFGQMRLTQAQPNSFTFGGLFNACATINSYEMGKQCHCLALKFGLETDMVVGSAIIDMYSKCGVMSDALQMLRCLPEKDVVCWNAMICGFAQNGEAVKALNLFEEMVQSEVAPNDATFIGVLSACNHGGLVNKGCQYFADMIHEYLIAPKTEHYTCMVEILAKAGLLREAEALIMAMPFKPDNVIWGVLLGACKLHGKQDMAKCIAERLWVDEPKNSSNYVLLANIYTAIGEWNNASGVRESMDARGALKMRGCSWIEIKNEVHSFVAGDKYHPQIESVYEVLHRIQLQMEGKYNYRNHFSLE</sequence>
<feature type="repeat" description="PPR" evidence="3">
    <location>
        <begin position="381"/>
        <end position="415"/>
    </location>
</feature>
<dbReference type="Gene3D" id="1.25.40.10">
    <property type="entry name" value="Tetratricopeptide repeat domain"/>
    <property type="match status" value="4"/>
</dbReference>
<feature type="repeat" description="PPR" evidence="3">
    <location>
        <begin position="183"/>
        <end position="217"/>
    </location>
</feature>
<dbReference type="Pfam" id="PF01535">
    <property type="entry name" value="PPR"/>
    <property type="match status" value="5"/>
</dbReference>
<organism evidence="4 5">
    <name type="scientific">Stephania yunnanensis</name>
    <dbReference type="NCBI Taxonomy" id="152371"/>
    <lineage>
        <taxon>Eukaryota</taxon>
        <taxon>Viridiplantae</taxon>
        <taxon>Streptophyta</taxon>
        <taxon>Embryophyta</taxon>
        <taxon>Tracheophyta</taxon>
        <taxon>Spermatophyta</taxon>
        <taxon>Magnoliopsida</taxon>
        <taxon>Ranunculales</taxon>
        <taxon>Menispermaceae</taxon>
        <taxon>Menispermoideae</taxon>
        <taxon>Cissampelideae</taxon>
        <taxon>Stephania</taxon>
    </lineage>
</organism>
<evidence type="ECO:0000313" key="5">
    <source>
        <dbReference type="Proteomes" id="UP001420932"/>
    </source>
</evidence>
<evidence type="ECO:0000256" key="1">
    <source>
        <dbReference type="ARBA" id="ARBA00022737"/>
    </source>
</evidence>